<evidence type="ECO:0000256" key="1">
    <source>
        <dbReference type="ARBA" id="ARBA00010541"/>
    </source>
</evidence>
<dbReference type="SUPFAM" id="SSF50494">
    <property type="entry name" value="Trypsin-like serine proteases"/>
    <property type="match status" value="1"/>
</dbReference>
<dbReference type="GO" id="GO:0006508">
    <property type="term" value="P:proteolysis"/>
    <property type="evidence" value="ECO:0007669"/>
    <property type="project" value="UniProtKB-KW"/>
</dbReference>
<feature type="domain" description="PDZ" evidence="5">
    <location>
        <begin position="247"/>
        <end position="320"/>
    </location>
</feature>
<dbReference type="FunFam" id="2.40.10.10:FF:000001">
    <property type="entry name" value="Periplasmic serine protease DegS"/>
    <property type="match status" value="1"/>
</dbReference>
<dbReference type="EMBL" id="UINC01076500">
    <property type="protein sequence ID" value="SVC15734.1"/>
    <property type="molecule type" value="Genomic_DNA"/>
</dbReference>
<evidence type="ECO:0000313" key="6">
    <source>
        <dbReference type="EMBL" id="SVC15734.1"/>
    </source>
</evidence>
<evidence type="ECO:0000256" key="4">
    <source>
        <dbReference type="ARBA" id="ARBA00022825"/>
    </source>
</evidence>
<keyword evidence="2" id="KW-0645">Protease</keyword>
<comment type="similarity">
    <text evidence="1">Belongs to the peptidase S1C family.</text>
</comment>
<dbReference type="Pfam" id="PF13180">
    <property type="entry name" value="PDZ_2"/>
    <property type="match status" value="1"/>
</dbReference>
<organism evidence="6">
    <name type="scientific">marine metagenome</name>
    <dbReference type="NCBI Taxonomy" id="408172"/>
    <lineage>
        <taxon>unclassified sequences</taxon>
        <taxon>metagenomes</taxon>
        <taxon>ecological metagenomes</taxon>
    </lineage>
</organism>
<reference evidence="6" key="1">
    <citation type="submission" date="2018-05" db="EMBL/GenBank/DDBJ databases">
        <authorList>
            <person name="Lanie J.A."/>
            <person name="Ng W.-L."/>
            <person name="Kazmierczak K.M."/>
            <person name="Andrzejewski T.M."/>
            <person name="Davidsen T.M."/>
            <person name="Wayne K.J."/>
            <person name="Tettelin H."/>
            <person name="Glass J.I."/>
            <person name="Rusch D."/>
            <person name="Podicherti R."/>
            <person name="Tsui H.-C.T."/>
            <person name="Winkler M.E."/>
        </authorList>
    </citation>
    <scope>NUCLEOTIDE SEQUENCE</scope>
</reference>
<accession>A0A382JTB6</accession>
<keyword evidence="3" id="KW-0378">Hydrolase</keyword>
<dbReference type="InterPro" id="IPR009003">
    <property type="entry name" value="Peptidase_S1_PA"/>
</dbReference>
<evidence type="ECO:0000259" key="5">
    <source>
        <dbReference type="PROSITE" id="PS50106"/>
    </source>
</evidence>
<feature type="non-terminal residue" evidence="6">
    <location>
        <position position="329"/>
    </location>
</feature>
<evidence type="ECO:0000256" key="3">
    <source>
        <dbReference type="ARBA" id="ARBA00022801"/>
    </source>
</evidence>
<gene>
    <name evidence="6" type="ORF">METZ01_LOCUS268588</name>
</gene>
<dbReference type="InterPro" id="IPR036034">
    <property type="entry name" value="PDZ_sf"/>
</dbReference>
<dbReference type="Gene3D" id="2.30.42.10">
    <property type="match status" value="1"/>
</dbReference>
<evidence type="ECO:0000256" key="2">
    <source>
        <dbReference type="ARBA" id="ARBA00022670"/>
    </source>
</evidence>
<dbReference type="PANTHER" id="PTHR22939">
    <property type="entry name" value="SERINE PROTEASE FAMILY S1C HTRA-RELATED"/>
    <property type="match status" value="1"/>
</dbReference>
<dbReference type="AlphaFoldDB" id="A0A382JTB6"/>
<name>A0A382JTB6_9ZZZZ</name>
<keyword evidence="4" id="KW-0720">Serine protease</keyword>
<dbReference type="Gene3D" id="2.40.10.120">
    <property type="match status" value="1"/>
</dbReference>
<protein>
    <recommendedName>
        <fullName evidence="5">PDZ domain-containing protein</fullName>
    </recommendedName>
</protein>
<dbReference type="SUPFAM" id="SSF50156">
    <property type="entry name" value="PDZ domain-like"/>
    <property type="match status" value="1"/>
</dbReference>
<dbReference type="InterPro" id="IPR001478">
    <property type="entry name" value="PDZ"/>
</dbReference>
<dbReference type="PRINTS" id="PR00834">
    <property type="entry name" value="PROTEASES2C"/>
</dbReference>
<proteinExistence type="inferred from homology"/>
<sequence>MRKIVFGIIFFITSLIFAQNSVLKQFSQAFADVAEKANPAVVTIITETEYKMEDFHQGLPFDNPFFFPRNLPREYHGQALGSGVIVEAEKGYILTNNHVVDKADEIKIKLMDKRVISATVVGTDPKSDLAVLQIEADNLFELELGNSDKLRVGDWVLAVGSPFSANLSHTVTAGIVSALGRSNVISSRDHYEDFIQTDAAINPGNSGGALLNMEGELVGINTAIVTGGFEKANRGVGFAIPSNMTKKVMQDLITKGYVVRSWLGVYIQNVDDNVAKALKLSNRDGALVSDVVEKSPAEKAGLEQGDVIVEFNDVLIHDSAHLKNIVSST</sequence>
<dbReference type="GO" id="GO:0004252">
    <property type="term" value="F:serine-type endopeptidase activity"/>
    <property type="evidence" value="ECO:0007669"/>
    <property type="project" value="InterPro"/>
</dbReference>
<dbReference type="PROSITE" id="PS50106">
    <property type="entry name" value="PDZ"/>
    <property type="match status" value="1"/>
</dbReference>
<dbReference type="Pfam" id="PF13365">
    <property type="entry name" value="Trypsin_2"/>
    <property type="match status" value="1"/>
</dbReference>
<dbReference type="InterPro" id="IPR001940">
    <property type="entry name" value="Peptidase_S1C"/>
</dbReference>
<dbReference type="PANTHER" id="PTHR22939:SF129">
    <property type="entry name" value="SERINE PROTEASE HTRA2, MITOCHONDRIAL"/>
    <property type="match status" value="1"/>
</dbReference>